<feature type="compositionally biased region" description="Low complexity" evidence="1">
    <location>
        <begin position="1"/>
        <end position="17"/>
    </location>
</feature>
<dbReference type="GeneTree" id="ENSGT00660000097260"/>
<dbReference type="HOGENOM" id="CLU_132152_0_0_1"/>
<protein>
    <submittedName>
        <fullName evidence="2">Uncharacterized protein</fullName>
    </submittedName>
</protein>
<feature type="region of interest" description="Disordered" evidence="1">
    <location>
        <begin position="1"/>
        <end position="64"/>
    </location>
</feature>
<evidence type="ECO:0000313" key="2">
    <source>
        <dbReference type="Ensembl" id="ENSCSAVP00000002636.1"/>
    </source>
</evidence>
<dbReference type="Ensembl" id="ENSCSAVT00000002677.1">
    <property type="protein sequence ID" value="ENSCSAVP00000002636.1"/>
    <property type="gene ID" value="ENSCSAVG00000001558.1"/>
</dbReference>
<feature type="region of interest" description="Disordered" evidence="1">
    <location>
        <begin position="98"/>
        <end position="122"/>
    </location>
</feature>
<dbReference type="Proteomes" id="UP000007875">
    <property type="component" value="Unassembled WGS sequence"/>
</dbReference>
<evidence type="ECO:0000256" key="1">
    <source>
        <dbReference type="SAM" id="MobiDB-lite"/>
    </source>
</evidence>
<name>H2YBD8_CIOSA</name>
<reference evidence="2" key="3">
    <citation type="submission" date="2025-09" db="UniProtKB">
        <authorList>
            <consortium name="Ensembl"/>
        </authorList>
    </citation>
    <scope>IDENTIFICATION</scope>
</reference>
<proteinExistence type="predicted"/>
<reference evidence="3" key="1">
    <citation type="submission" date="2003-08" db="EMBL/GenBank/DDBJ databases">
        <authorList>
            <person name="Birren B."/>
            <person name="Nusbaum C."/>
            <person name="Abebe A."/>
            <person name="Abouelleil A."/>
            <person name="Adekoya E."/>
            <person name="Ait-zahra M."/>
            <person name="Allen N."/>
            <person name="Allen T."/>
            <person name="An P."/>
            <person name="Anderson M."/>
            <person name="Anderson S."/>
            <person name="Arachchi H."/>
            <person name="Armbruster J."/>
            <person name="Bachantsang P."/>
            <person name="Baldwin J."/>
            <person name="Barry A."/>
            <person name="Bayul T."/>
            <person name="Blitshsteyn B."/>
            <person name="Bloom T."/>
            <person name="Blye J."/>
            <person name="Boguslavskiy L."/>
            <person name="Borowsky M."/>
            <person name="Boukhgalter B."/>
            <person name="Brunache A."/>
            <person name="Butler J."/>
            <person name="Calixte N."/>
            <person name="Calvo S."/>
            <person name="Camarata J."/>
            <person name="Campo K."/>
            <person name="Chang J."/>
            <person name="Cheshatsang Y."/>
            <person name="Citroen M."/>
            <person name="Collymore A."/>
            <person name="Considine T."/>
            <person name="Cook A."/>
            <person name="Cooke P."/>
            <person name="Corum B."/>
            <person name="Cuomo C."/>
            <person name="David R."/>
            <person name="Dawoe T."/>
            <person name="Degray S."/>
            <person name="Dodge S."/>
            <person name="Dooley K."/>
            <person name="Dorje P."/>
            <person name="Dorjee K."/>
            <person name="Dorris L."/>
            <person name="Duffey N."/>
            <person name="Dupes A."/>
            <person name="Elkins T."/>
            <person name="Engels R."/>
            <person name="Erickson J."/>
            <person name="Farina A."/>
            <person name="Faro S."/>
            <person name="Ferreira P."/>
            <person name="Fischer H."/>
            <person name="Fitzgerald M."/>
            <person name="Foley K."/>
            <person name="Gage D."/>
            <person name="Galagan J."/>
            <person name="Gearin G."/>
            <person name="Gnerre S."/>
            <person name="Gnirke A."/>
            <person name="Goyette A."/>
            <person name="Graham J."/>
            <person name="Grandbois E."/>
            <person name="Gyaltsen K."/>
            <person name="Hafez N."/>
            <person name="Hagopian D."/>
            <person name="Hagos B."/>
            <person name="Hall J."/>
            <person name="Hatcher B."/>
            <person name="Heller A."/>
            <person name="Higgins H."/>
            <person name="Honan T."/>
            <person name="Horn A."/>
            <person name="Houde N."/>
            <person name="Hughes L."/>
            <person name="Hulme W."/>
            <person name="Husby E."/>
            <person name="Iliev I."/>
            <person name="Jaffe D."/>
            <person name="Jones C."/>
            <person name="Kamal M."/>
            <person name="Kamat A."/>
            <person name="Kamvysselis M."/>
            <person name="Karlsson E."/>
            <person name="Kells C."/>
            <person name="Kieu A."/>
            <person name="Kisner P."/>
            <person name="Kodira C."/>
            <person name="Kulbokas E."/>
            <person name="Labutti K."/>
            <person name="Lama D."/>
            <person name="Landers T."/>
            <person name="Leger J."/>
            <person name="Levine S."/>
            <person name="Lewis D."/>
            <person name="Lewis T."/>
            <person name="Lindblad-toh K."/>
            <person name="Liu X."/>
            <person name="Lokyitsang T."/>
            <person name="Lokyitsang Y."/>
            <person name="Lucien O."/>
            <person name="Lui A."/>
            <person name="Ma L.J."/>
            <person name="Mabbitt R."/>
            <person name="Macdonald J."/>
            <person name="Maclean C."/>
            <person name="Major J."/>
            <person name="Manning J."/>
            <person name="Marabella R."/>
            <person name="Maru K."/>
            <person name="Matthews C."/>
            <person name="Mauceli E."/>
            <person name="Mccarthy M."/>
            <person name="Mcdonough S."/>
            <person name="Mcghee T."/>
            <person name="Meldrim J."/>
            <person name="Meneus L."/>
            <person name="Mesirov J."/>
            <person name="Mihalev A."/>
            <person name="Mihova T."/>
            <person name="Mikkelsen T."/>
            <person name="Mlenga V."/>
            <person name="Moru K."/>
            <person name="Mozes J."/>
            <person name="Mulrain L."/>
            <person name="Munson G."/>
            <person name="Naylor J."/>
            <person name="Newes C."/>
            <person name="Nguyen C."/>
            <person name="Nguyen N."/>
            <person name="Nguyen T."/>
            <person name="Nicol R."/>
            <person name="Nielsen C."/>
            <person name="Nizzari M."/>
            <person name="Norbu C."/>
            <person name="Norbu N."/>
            <person name="O'donnell P."/>
            <person name="Okoawo O."/>
            <person name="O'leary S."/>
            <person name="Omotosho B."/>
            <person name="O'neill K."/>
            <person name="Osman S."/>
            <person name="Parker S."/>
            <person name="Perrin D."/>
            <person name="Phunkhang P."/>
            <person name="Piqani B."/>
            <person name="Purcell S."/>
            <person name="Rachupka T."/>
            <person name="Ramasamy U."/>
            <person name="Rameau R."/>
            <person name="Ray V."/>
            <person name="Raymond C."/>
            <person name="Retta R."/>
            <person name="Richardson S."/>
            <person name="Rise C."/>
            <person name="Rodriguez J."/>
            <person name="Rogers J."/>
            <person name="Rogov P."/>
            <person name="Rutman M."/>
            <person name="Schupbach R."/>
            <person name="Seaman C."/>
            <person name="Settipalli S."/>
            <person name="Sharpe T."/>
            <person name="Sheridan J."/>
            <person name="Sherpa N."/>
            <person name="Shi J."/>
            <person name="Smirnov S."/>
            <person name="Smith C."/>
            <person name="Sougnez C."/>
            <person name="Spencer B."/>
            <person name="Stalker J."/>
            <person name="Stange-thomann N."/>
            <person name="Stavropoulos S."/>
            <person name="Stetson K."/>
            <person name="Stone C."/>
            <person name="Stone S."/>
            <person name="Stubbs M."/>
            <person name="Talamas J."/>
            <person name="Tchuinga P."/>
            <person name="Tenzing P."/>
            <person name="Tesfaye S."/>
            <person name="Theodore J."/>
            <person name="Thoulutsang Y."/>
            <person name="Topham K."/>
            <person name="Towey S."/>
            <person name="Tsamla T."/>
            <person name="Tsomo N."/>
            <person name="Vallee D."/>
            <person name="Vassiliev H."/>
            <person name="Venkataraman V."/>
            <person name="Vinson J."/>
            <person name="Vo A."/>
            <person name="Wade C."/>
            <person name="Wang S."/>
            <person name="Wangchuk T."/>
            <person name="Wangdi T."/>
            <person name="Whittaker C."/>
            <person name="Wilkinson J."/>
            <person name="Wu Y."/>
            <person name="Wyman D."/>
            <person name="Yadav S."/>
            <person name="Yang S."/>
            <person name="Yang X."/>
            <person name="Yeager S."/>
            <person name="Yee E."/>
            <person name="Young G."/>
            <person name="Zainoun J."/>
            <person name="Zembeck L."/>
            <person name="Zimmer A."/>
            <person name="Zody M."/>
            <person name="Lander E."/>
        </authorList>
    </citation>
    <scope>NUCLEOTIDE SEQUENCE [LARGE SCALE GENOMIC DNA]</scope>
</reference>
<evidence type="ECO:0000313" key="3">
    <source>
        <dbReference type="Proteomes" id="UP000007875"/>
    </source>
</evidence>
<sequence>MTDSGFSSAASNRSSSSIVRPAILNPFDGSKSEIEQSASGSRHGGIPKPAYLQTSSGRPVIPNRMLYGRNHGGYSPGLYSPKEMSPMSSLAFDFRDLNTSQDASDTPRKRLSLSSVSSVDSP</sequence>
<reference evidence="2" key="2">
    <citation type="submission" date="2025-08" db="UniProtKB">
        <authorList>
            <consortium name="Ensembl"/>
        </authorList>
    </citation>
    <scope>IDENTIFICATION</scope>
</reference>
<keyword evidence="3" id="KW-1185">Reference proteome</keyword>
<feature type="compositionally biased region" description="Low complexity" evidence="1">
    <location>
        <begin position="112"/>
        <end position="122"/>
    </location>
</feature>
<dbReference type="InParanoid" id="H2YBD8"/>
<accession>H2YBD8</accession>
<dbReference type="OMA" id="PKEMSPM"/>
<dbReference type="AlphaFoldDB" id="H2YBD8"/>
<organism evidence="2 3">
    <name type="scientific">Ciona savignyi</name>
    <name type="common">Pacific transparent sea squirt</name>
    <dbReference type="NCBI Taxonomy" id="51511"/>
    <lineage>
        <taxon>Eukaryota</taxon>
        <taxon>Metazoa</taxon>
        <taxon>Chordata</taxon>
        <taxon>Tunicata</taxon>
        <taxon>Ascidiacea</taxon>
        <taxon>Phlebobranchia</taxon>
        <taxon>Cionidae</taxon>
        <taxon>Ciona</taxon>
    </lineage>
</organism>